<reference evidence="11 12" key="1">
    <citation type="submission" date="2015-12" db="EMBL/GenBank/DDBJ databases">
        <authorList>
            <person name="Shamseldin A."/>
            <person name="Moawad H."/>
            <person name="Abd El-Rahim W.M."/>
            <person name="Sadowsky M.J."/>
        </authorList>
    </citation>
    <scope>NUCLEOTIDE SEQUENCE [LARGE SCALE GENOMIC DNA]</scope>
    <source>
        <strain evidence="11 12">JC234</strain>
    </source>
</reference>
<comment type="subunit">
    <text evidence="9">The complex comprises the extracytoplasmic solute receptor protein and the two transmembrane proteins.</text>
</comment>
<keyword evidence="5 9" id="KW-0812">Transmembrane</keyword>
<dbReference type="GO" id="GO:0022857">
    <property type="term" value="F:transmembrane transporter activity"/>
    <property type="evidence" value="ECO:0007669"/>
    <property type="project" value="UniProtKB-UniRule"/>
</dbReference>
<accession>A0A1C1YRE0</accession>
<evidence type="ECO:0000256" key="3">
    <source>
        <dbReference type="ARBA" id="ARBA00022475"/>
    </source>
</evidence>
<evidence type="ECO:0000256" key="8">
    <source>
        <dbReference type="ARBA" id="ARBA00038436"/>
    </source>
</evidence>
<comment type="caution">
    <text evidence="9">Lacks conserved residue(s) required for the propagation of feature annotation.</text>
</comment>
<dbReference type="Pfam" id="PF04290">
    <property type="entry name" value="DctQ"/>
    <property type="match status" value="1"/>
</dbReference>
<dbReference type="GO" id="GO:0015740">
    <property type="term" value="P:C4-dicarboxylate transport"/>
    <property type="evidence" value="ECO:0007669"/>
    <property type="project" value="TreeGrafter"/>
</dbReference>
<gene>
    <name evidence="11" type="ORF">AWJ14_12180</name>
</gene>
<evidence type="ECO:0000313" key="12">
    <source>
        <dbReference type="Proteomes" id="UP000094795"/>
    </source>
</evidence>
<feature type="transmembrane region" description="Helical" evidence="9">
    <location>
        <begin position="81"/>
        <end position="99"/>
    </location>
</feature>
<dbReference type="PANTHER" id="PTHR35011">
    <property type="entry name" value="2,3-DIKETO-L-GULONATE TRAP TRANSPORTER SMALL PERMEASE PROTEIN YIAM"/>
    <property type="match status" value="1"/>
</dbReference>
<keyword evidence="4 9" id="KW-0997">Cell inner membrane</keyword>
<sequence length="180" mass="20688">MMMAAMFLTFILQIAIRYSAKLDWIAEAVPMLEPSRYGWTLEFCLALWVWIVFWGAAFVVRERDHVTFDILYSHVNPRQRRWFAVIGGLAVCAGLLWSLEPTWSKFYILRLKKTATLSGLLGDWVRMRDLYVIYVVFLVVVAARYGWRALEALRHGADLDRPDAKLDANLDADLGEGASK</sequence>
<comment type="function">
    <text evidence="9">Part of the tripartite ATP-independent periplasmic (TRAP) transport system.</text>
</comment>
<evidence type="ECO:0000256" key="2">
    <source>
        <dbReference type="ARBA" id="ARBA00022448"/>
    </source>
</evidence>
<protein>
    <recommendedName>
        <fullName evidence="9">TRAP transporter small permease protein</fullName>
    </recommendedName>
</protein>
<dbReference type="Proteomes" id="UP000094795">
    <property type="component" value="Unassembled WGS sequence"/>
</dbReference>
<dbReference type="InterPro" id="IPR055348">
    <property type="entry name" value="DctQ"/>
</dbReference>
<evidence type="ECO:0000313" key="11">
    <source>
        <dbReference type="EMBL" id="OCW56131.1"/>
    </source>
</evidence>
<dbReference type="InterPro" id="IPR007387">
    <property type="entry name" value="TRAP_DctQ"/>
</dbReference>
<evidence type="ECO:0000256" key="1">
    <source>
        <dbReference type="ARBA" id="ARBA00004429"/>
    </source>
</evidence>
<feature type="domain" description="Tripartite ATP-independent periplasmic transporters DctQ component" evidence="10">
    <location>
        <begin position="35"/>
        <end position="146"/>
    </location>
</feature>
<evidence type="ECO:0000256" key="4">
    <source>
        <dbReference type="ARBA" id="ARBA00022519"/>
    </source>
</evidence>
<feature type="transmembrane region" description="Helical" evidence="9">
    <location>
        <begin position="37"/>
        <end position="60"/>
    </location>
</feature>
<comment type="caution">
    <text evidence="11">The sequence shown here is derived from an EMBL/GenBank/DDBJ whole genome shotgun (WGS) entry which is preliminary data.</text>
</comment>
<keyword evidence="12" id="KW-1185">Reference proteome</keyword>
<feature type="transmembrane region" description="Helical" evidence="9">
    <location>
        <begin position="130"/>
        <end position="147"/>
    </location>
</feature>
<proteinExistence type="inferred from homology"/>
<keyword evidence="3" id="KW-1003">Cell membrane</keyword>
<dbReference type="GO" id="GO:0005886">
    <property type="term" value="C:plasma membrane"/>
    <property type="evidence" value="ECO:0007669"/>
    <property type="project" value="UniProtKB-SubCell"/>
</dbReference>
<comment type="similarity">
    <text evidence="8 9">Belongs to the TRAP transporter small permease family.</text>
</comment>
<evidence type="ECO:0000256" key="9">
    <source>
        <dbReference type="RuleBase" id="RU369079"/>
    </source>
</evidence>
<dbReference type="PANTHER" id="PTHR35011:SF2">
    <property type="entry name" value="2,3-DIKETO-L-GULONATE TRAP TRANSPORTER SMALL PERMEASE PROTEIN YIAM"/>
    <property type="match status" value="1"/>
</dbReference>
<name>A0A1C1YRE0_9HYPH</name>
<dbReference type="OrthoDB" id="4250245at2"/>
<dbReference type="RefSeq" id="WP_066183580.1">
    <property type="nucleotide sequence ID" value="NZ_LQZT01000048.1"/>
</dbReference>
<keyword evidence="7 9" id="KW-0472">Membrane</keyword>
<dbReference type="EMBL" id="LQZT01000048">
    <property type="protein sequence ID" value="OCW56131.1"/>
    <property type="molecule type" value="Genomic_DNA"/>
</dbReference>
<keyword evidence="2 9" id="KW-0813">Transport</keyword>
<comment type="subcellular location">
    <subcellularLocation>
        <location evidence="1 9">Cell inner membrane</location>
        <topology evidence="1 9">Multi-pass membrane protein</topology>
    </subcellularLocation>
</comment>
<dbReference type="STRING" id="1480615.AWJ14_12180"/>
<evidence type="ECO:0000256" key="7">
    <source>
        <dbReference type="ARBA" id="ARBA00023136"/>
    </source>
</evidence>
<evidence type="ECO:0000256" key="5">
    <source>
        <dbReference type="ARBA" id="ARBA00022692"/>
    </source>
</evidence>
<organism evidence="11 12">
    <name type="scientific">Hoeflea olei</name>
    <dbReference type="NCBI Taxonomy" id="1480615"/>
    <lineage>
        <taxon>Bacteria</taxon>
        <taxon>Pseudomonadati</taxon>
        <taxon>Pseudomonadota</taxon>
        <taxon>Alphaproteobacteria</taxon>
        <taxon>Hyphomicrobiales</taxon>
        <taxon>Rhizobiaceae</taxon>
        <taxon>Hoeflea</taxon>
    </lineage>
</organism>
<dbReference type="AlphaFoldDB" id="A0A1C1YRE0"/>
<evidence type="ECO:0000259" key="10">
    <source>
        <dbReference type="Pfam" id="PF04290"/>
    </source>
</evidence>
<evidence type="ECO:0000256" key="6">
    <source>
        <dbReference type="ARBA" id="ARBA00022989"/>
    </source>
</evidence>
<keyword evidence="6 9" id="KW-1133">Transmembrane helix</keyword>